<dbReference type="AlphaFoldDB" id="A0AAN7UUI2"/>
<keyword evidence="4" id="KW-1185">Reference proteome</keyword>
<name>A0AAN7UUI2_9PEZI</name>
<comment type="caution">
    <text evidence="3">The sequence shown here is derived from an EMBL/GenBank/DDBJ whole genome shotgun (WGS) entry which is preliminary data.</text>
</comment>
<feature type="region of interest" description="Disordered" evidence="2">
    <location>
        <begin position="63"/>
        <end position="90"/>
    </location>
</feature>
<sequence>MLFRKVGKGLDLQTAIIADLKRKNDELKAQLQSIRSRKRKRVIPDPDKAFVDLQAIFRNKGIEETTEEQGPVETTLEHNEVTDSNSEGDDEVQDCITVVIPR</sequence>
<evidence type="ECO:0000313" key="3">
    <source>
        <dbReference type="EMBL" id="KAK5633453.1"/>
    </source>
</evidence>
<proteinExistence type="predicted"/>
<dbReference type="EMBL" id="JAWHQM010000032">
    <property type="protein sequence ID" value="KAK5633453.1"/>
    <property type="molecule type" value="Genomic_DNA"/>
</dbReference>
<evidence type="ECO:0000313" key="4">
    <source>
        <dbReference type="Proteomes" id="UP001305414"/>
    </source>
</evidence>
<evidence type="ECO:0000256" key="1">
    <source>
        <dbReference type="SAM" id="Coils"/>
    </source>
</evidence>
<organism evidence="3 4">
    <name type="scientific">Xylaria bambusicola</name>
    <dbReference type="NCBI Taxonomy" id="326684"/>
    <lineage>
        <taxon>Eukaryota</taxon>
        <taxon>Fungi</taxon>
        <taxon>Dikarya</taxon>
        <taxon>Ascomycota</taxon>
        <taxon>Pezizomycotina</taxon>
        <taxon>Sordariomycetes</taxon>
        <taxon>Xylariomycetidae</taxon>
        <taxon>Xylariales</taxon>
        <taxon>Xylariaceae</taxon>
        <taxon>Xylaria</taxon>
    </lineage>
</organism>
<dbReference type="Proteomes" id="UP001305414">
    <property type="component" value="Unassembled WGS sequence"/>
</dbReference>
<gene>
    <name evidence="3" type="ORF">RRF57_009167</name>
</gene>
<feature type="coiled-coil region" evidence="1">
    <location>
        <begin position="10"/>
        <end position="37"/>
    </location>
</feature>
<keyword evidence="1" id="KW-0175">Coiled coil</keyword>
<accession>A0AAN7UUI2</accession>
<reference evidence="3 4" key="1">
    <citation type="submission" date="2023-10" db="EMBL/GenBank/DDBJ databases">
        <title>Draft genome sequence of Xylaria bambusicola isolate GMP-LS, the root and basal stem rot pathogen of sugarcane in Indonesia.</title>
        <authorList>
            <person name="Selvaraj P."/>
            <person name="Muralishankar V."/>
            <person name="Muruganantham S."/>
            <person name="Sp S."/>
            <person name="Haryani S."/>
            <person name="Lau K.J.X."/>
            <person name="Naqvi N.I."/>
        </authorList>
    </citation>
    <scope>NUCLEOTIDE SEQUENCE [LARGE SCALE GENOMIC DNA]</scope>
    <source>
        <strain evidence="3">GMP-LS</strain>
    </source>
</reference>
<protein>
    <submittedName>
        <fullName evidence="3">Uncharacterized protein</fullName>
    </submittedName>
</protein>
<evidence type="ECO:0000256" key="2">
    <source>
        <dbReference type="SAM" id="MobiDB-lite"/>
    </source>
</evidence>